<evidence type="ECO:0000313" key="4">
    <source>
        <dbReference type="Proteomes" id="UP001499910"/>
    </source>
</evidence>
<dbReference type="PROSITE" id="PS50404">
    <property type="entry name" value="GST_NTER"/>
    <property type="match status" value="1"/>
</dbReference>
<dbReference type="PANTHER" id="PTHR44051">
    <property type="entry name" value="GLUTATHIONE S-TRANSFERASE-RELATED"/>
    <property type="match status" value="1"/>
</dbReference>
<dbReference type="Proteomes" id="UP001499910">
    <property type="component" value="Unassembled WGS sequence"/>
</dbReference>
<dbReference type="Gene3D" id="1.20.1050.10">
    <property type="match status" value="1"/>
</dbReference>
<evidence type="ECO:0000313" key="3">
    <source>
        <dbReference type="EMBL" id="GAA5080196.1"/>
    </source>
</evidence>
<dbReference type="Pfam" id="PF13409">
    <property type="entry name" value="GST_N_2"/>
    <property type="match status" value="1"/>
</dbReference>
<dbReference type="SUPFAM" id="SSF52833">
    <property type="entry name" value="Thioredoxin-like"/>
    <property type="match status" value="1"/>
</dbReference>
<dbReference type="EMBL" id="BAABHW010000006">
    <property type="protein sequence ID" value="GAA5080196.1"/>
    <property type="molecule type" value="Genomic_DNA"/>
</dbReference>
<gene>
    <name evidence="3" type="ORF">GCM10023209_33440</name>
</gene>
<name>A0ABP9LLF2_9RHOB</name>
<dbReference type="SFLD" id="SFLDS00019">
    <property type="entry name" value="Glutathione_Transferase_(cytos"/>
    <property type="match status" value="1"/>
</dbReference>
<dbReference type="CDD" id="cd03046">
    <property type="entry name" value="GST_N_GTT1_like"/>
    <property type="match status" value="1"/>
</dbReference>
<dbReference type="RefSeq" id="WP_259553313.1">
    <property type="nucleotide sequence ID" value="NZ_BAABHW010000006.1"/>
</dbReference>
<dbReference type="SUPFAM" id="SSF47616">
    <property type="entry name" value="GST C-terminal domain-like"/>
    <property type="match status" value="1"/>
</dbReference>
<organism evidence="3 4">
    <name type="scientific">[Roseibacterium] beibuensis</name>
    <dbReference type="NCBI Taxonomy" id="1193142"/>
    <lineage>
        <taxon>Bacteria</taxon>
        <taxon>Pseudomonadati</taxon>
        <taxon>Pseudomonadota</taxon>
        <taxon>Alphaproteobacteria</taxon>
        <taxon>Rhodobacterales</taxon>
        <taxon>Roseobacteraceae</taxon>
        <taxon>Roseicyclus</taxon>
    </lineage>
</organism>
<accession>A0ABP9LLF2</accession>
<keyword evidence="4" id="KW-1185">Reference proteome</keyword>
<dbReference type="PROSITE" id="PS50405">
    <property type="entry name" value="GST_CTER"/>
    <property type="match status" value="1"/>
</dbReference>
<dbReference type="SFLD" id="SFLDG00358">
    <property type="entry name" value="Main_(cytGST)"/>
    <property type="match status" value="1"/>
</dbReference>
<evidence type="ECO:0000259" key="2">
    <source>
        <dbReference type="PROSITE" id="PS50405"/>
    </source>
</evidence>
<dbReference type="InterPro" id="IPR004045">
    <property type="entry name" value="Glutathione_S-Trfase_N"/>
</dbReference>
<comment type="caution">
    <text evidence="3">The sequence shown here is derived from an EMBL/GenBank/DDBJ whole genome shotgun (WGS) entry which is preliminary data.</text>
</comment>
<reference evidence="4" key="1">
    <citation type="journal article" date="2019" name="Int. J. Syst. Evol. Microbiol.">
        <title>The Global Catalogue of Microorganisms (GCM) 10K type strain sequencing project: providing services to taxonomists for standard genome sequencing and annotation.</title>
        <authorList>
            <consortium name="The Broad Institute Genomics Platform"/>
            <consortium name="The Broad Institute Genome Sequencing Center for Infectious Disease"/>
            <person name="Wu L."/>
            <person name="Ma J."/>
        </authorList>
    </citation>
    <scope>NUCLEOTIDE SEQUENCE [LARGE SCALE GENOMIC DNA]</scope>
    <source>
        <strain evidence="4">JCM 18015</strain>
    </source>
</reference>
<dbReference type="InterPro" id="IPR036249">
    <property type="entry name" value="Thioredoxin-like_sf"/>
</dbReference>
<feature type="domain" description="GST N-terminal" evidence="1">
    <location>
        <begin position="2"/>
        <end position="78"/>
    </location>
</feature>
<dbReference type="InterPro" id="IPR010987">
    <property type="entry name" value="Glutathione-S-Trfase_C-like"/>
</dbReference>
<proteinExistence type="predicted"/>
<feature type="domain" description="GST C-terminal" evidence="2">
    <location>
        <begin position="82"/>
        <end position="199"/>
    </location>
</feature>
<dbReference type="Gene3D" id="3.40.30.10">
    <property type="entry name" value="Glutaredoxin"/>
    <property type="match status" value="1"/>
</dbReference>
<dbReference type="InterPro" id="IPR040079">
    <property type="entry name" value="Glutathione_S-Trfase"/>
</dbReference>
<sequence length="199" mass="22306">MSDDYKVIGSVKSRALRVLWLLEEMGLPYEHVPAAPRSDEVTRFSPAGKIPVLIAEGVPITDSVAIMTYLADKHGQFTHPAGSIERARQDSLTHAINDEFDAVLWTAARHSFVLPEEKRTPEVKESLKWEFERSQEGFAHHMAEDGPFLMGETMTIPDILLAHCMGWAVSAKFPVSDPRIRAHAAMMRDRPAFQRALEA</sequence>
<dbReference type="InterPro" id="IPR036282">
    <property type="entry name" value="Glutathione-S-Trfase_C_sf"/>
</dbReference>
<evidence type="ECO:0000259" key="1">
    <source>
        <dbReference type="PROSITE" id="PS50404"/>
    </source>
</evidence>
<dbReference type="PANTHER" id="PTHR44051:SF8">
    <property type="entry name" value="GLUTATHIONE S-TRANSFERASE GSTA"/>
    <property type="match status" value="1"/>
</dbReference>
<protein>
    <submittedName>
        <fullName evidence="3">Glutathione S-transferase family protein</fullName>
    </submittedName>
</protein>